<accession>A0A6B2NQK3</accession>
<evidence type="ECO:0000313" key="9">
    <source>
        <dbReference type="EMBL" id="NDW44125.1"/>
    </source>
</evidence>
<dbReference type="AlphaFoldDB" id="A0A6B2NQK3"/>
<feature type="transmembrane region" description="Helical" evidence="6">
    <location>
        <begin position="364"/>
        <end position="383"/>
    </location>
</feature>
<dbReference type="Pfam" id="PF13567">
    <property type="entry name" value="DUF4131"/>
    <property type="match status" value="1"/>
</dbReference>
<feature type="transmembrane region" description="Helical" evidence="6">
    <location>
        <begin position="18"/>
        <end position="35"/>
    </location>
</feature>
<keyword evidence="3 6" id="KW-0812">Transmembrane</keyword>
<comment type="subcellular location">
    <subcellularLocation>
        <location evidence="1">Cell membrane</location>
        <topology evidence="1">Multi-pass membrane protein</topology>
    </subcellularLocation>
</comment>
<keyword evidence="4 6" id="KW-1133">Transmembrane helix</keyword>
<organism evidence="9">
    <name type="scientific">Ruegeria sp. PrR005</name>
    <dbReference type="NCBI Taxonomy" id="2706882"/>
    <lineage>
        <taxon>Bacteria</taxon>
        <taxon>Pseudomonadati</taxon>
        <taxon>Pseudomonadota</taxon>
        <taxon>Alphaproteobacteria</taxon>
        <taxon>Rhodobacterales</taxon>
        <taxon>Roseobacteraceae</taxon>
        <taxon>Ruegeria</taxon>
    </lineage>
</organism>
<feature type="domain" description="DUF4131" evidence="8">
    <location>
        <begin position="44"/>
        <end position="194"/>
    </location>
</feature>
<dbReference type="PANTHER" id="PTHR30619">
    <property type="entry name" value="DNA INTERNALIZATION/COMPETENCE PROTEIN COMEC/REC2"/>
    <property type="match status" value="1"/>
</dbReference>
<feature type="transmembrane region" description="Helical" evidence="6">
    <location>
        <begin position="41"/>
        <end position="58"/>
    </location>
</feature>
<feature type="transmembrane region" description="Helical" evidence="6">
    <location>
        <begin position="70"/>
        <end position="89"/>
    </location>
</feature>
<dbReference type="InterPro" id="IPR052159">
    <property type="entry name" value="Competence_DNA_uptake"/>
</dbReference>
<dbReference type="InterPro" id="IPR004477">
    <property type="entry name" value="ComEC_N"/>
</dbReference>
<evidence type="ECO:0000256" key="5">
    <source>
        <dbReference type="ARBA" id="ARBA00023136"/>
    </source>
</evidence>
<dbReference type="NCBIfam" id="TIGR00360">
    <property type="entry name" value="ComEC_N-term"/>
    <property type="match status" value="1"/>
</dbReference>
<evidence type="ECO:0000259" key="7">
    <source>
        <dbReference type="Pfam" id="PF03772"/>
    </source>
</evidence>
<dbReference type="EMBL" id="JAAGOX010000005">
    <property type="protein sequence ID" value="NDW44125.1"/>
    <property type="molecule type" value="Genomic_DNA"/>
</dbReference>
<keyword evidence="2" id="KW-1003">Cell membrane</keyword>
<proteinExistence type="predicted"/>
<comment type="caution">
    <text evidence="9">The sequence shown here is derived from an EMBL/GenBank/DDBJ whole genome shotgun (WGS) entry which is preliminary data.</text>
</comment>
<protein>
    <submittedName>
        <fullName evidence="9">ComEC family competence protein</fullName>
    </submittedName>
</protein>
<evidence type="ECO:0000259" key="8">
    <source>
        <dbReference type="Pfam" id="PF13567"/>
    </source>
</evidence>
<evidence type="ECO:0000256" key="6">
    <source>
        <dbReference type="SAM" id="Phobius"/>
    </source>
</evidence>
<evidence type="ECO:0000256" key="1">
    <source>
        <dbReference type="ARBA" id="ARBA00004651"/>
    </source>
</evidence>
<feature type="transmembrane region" description="Helical" evidence="6">
    <location>
        <begin position="488"/>
        <end position="507"/>
    </location>
</feature>
<feature type="transmembrane region" description="Helical" evidence="6">
    <location>
        <begin position="464"/>
        <end position="482"/>
    </location>
</feature>
<evidence type="ECO:0000256" key="3">
    <source>
        <dbReference type="ARBA" id="ARBA00022692"/>
    </source>
</evidence>
<sequence>MRVLARIERGLLEQRGHLFPWVPVFLGIGIGFYFLPRQEPGTGGVAFVACVALVLAVLARRVSAAWSPLLWALVLVNSGFLLAAGRAHYVSAPVLDWRYYGPVEGRVIALDRSASDRLRVTLDRVRMDRIAADEVPDQVRISLSDDTAQLPPGGRVMTMAHLAPPQGPVEPGGFDFRRHAWFQRLGAIGYTRTPMLVAAPADTSAFRLRLLAVRTAASDRIREQLPGDVGGFAAAVTTGDRSGVSQSALMALRASNLAHLLAISGLHMGLLAGFVFAALRVGLSLIPSLALRLPVRKLAAIGALLVAAGYLALSGGNVATQRAFVMVAVMLGAVLVDRRALSLRAVAAAATGVLLLRPEALLGPGFQMSFAATVALVAVFGWIRDAEISLGPRWLHPVAGLVVSSAVAGLATAPVAAAHFNTIAHYGLLANLVSVPLMGVLIIPAAVLALVLAPISLDWIGLDLMGLGLTWILEVAHWTAGIEGAQGFVARPGAEVLPLLALGWLWIVLWRGRLRLVGVPVIAASLVMWSLAERPEILVADTGGLVGIMTPEGRALSKPRGSGFIAGVWLENDGDGADQPTAAARWPGEGSIKRIRSGAVEIVHVTGKRGAQQLSGCTKTEIVISSVPLDLNGPCMVFDPASLSRTGAVSLTQDGKLSAIAGQERRLWSPTAQRDQ</sequence>
<dbReference type="PANTHER" id="PTHR30619:SF1">
    <property type="entry name" value="RECOMBINATION PROTEIN 2"/>
    <property type="match status" value="1"/>
</dbReference>
<keyword evidence="5 6" id="KW-0472">Membrane</keyword>
<evidence type="ECO:0000256" key="4">
    <source>
        <dbReference type="ARBA" id="ARBA00022989"/>
    </source>
</evidence>
<evidence type="ECO:0000256" key="2">
    <source>
        <dbReference type="ARBA" id="ARBA00022475"/>
    </source>
</evidence>
<dbReference type="InterPro" id="IPR025405">
    <property type="entry name" value="DUF4131"/>
</dbReference>
<dbReference type="RefSeq" id="WP_164127969.1">
    <property type="nucleotide sequence ID" value="NZ_JAAGOX010000005.1"/>
</dbReference>
<reference evidence="9" key="1">
    <citation type="submission" date="2020-02" db="EMBL/GenBank/DDBJ databases">
        <title>Delineation of the pyrene-degrading pathway in Roseobacter clade bacteria by genomic analysis.</title>
        <authorList>
            <person name="Zhou H."/>
            <person name="Wang H."/>
        </authorList>
    </citation>
    <scope>NUCLEOTIDE SEQUENCE</scope>
    <source>
        <strain evidence="9">PrR005</strain>
    </source>
</reference>
<feature type="transmembrane region" description="Helical" evidence="6">
    <location>
        <begin position="423"/>
        <end position="452"/>
    </location>
</feature>
<feature type="transmembrane region" description="Helical" evidence="6">
    <location>
        <begin position="295"/>
        <end position="313"/>
    </location>
</feature>
<dbReference type="Pfam" id="PF03772">
    <property type="entry name" value="Competence"/>
    <property type="match status" value="1"/>
</dbReference>
<feature type="transmembrane region" description="Helical" evidence="6">
    <location>
        <begin position="395"/>
        <end position="417"/>
    </location>
</feature>
<name>A0A6B2NQK3_9RHOB</name>
<feature type="transmembrane region" description="Helical" evidence="6">
    <location>
        <begin position="257"/>
        <end position="283"/>
    </location>
</feature>
<dbReference type="GO" id="GO:0005886">
    <property type="term" value="C:plasma membrane"/>
    <property type="evidence" value="ECO:0007669"/>
    <property type="project" value="UniProtKB-SubCell"/>
</dbReference>
<gene>
    <name evidence="9" type="ORF">G0P99_04050</name>
</gene>
<feature type="domain" description="ComEC/Rec2-related protein" evidence="7">
    <location>
        <begin position="237"/>
        <end position="513"/>
    </location>
</feature>